<dbReference type="Gene3D" id="3.30.565.10">
    <property type="entry name" value="Histidine kinase-like ATPase, C-terminal domain"/>
    <property type="match status" value="1"/>
</dbReference>
<dbReference type="PRINTS" id="PR00344">
    <property type="entry name" value="BCTRLSENSOR"/>
</dbReference>
<dbReference type="InterPro" id="IPR013767">
    <property type="entry name" value="PAS_fold"/>
</dbReference>
<dbReference type="RefSeq" id="WP_382316506.1">
    <property type="nucleotide sequence ID" value="NZ_JBHUFD010000018.1"/>
</dbReference>
<evidence type="ECO:0000256" key="3">
    <source>
        <dbReference type="ARBA" id="ARBA00022553"/>
    </source>
</evidence>
<dbReference type="InterPro" id="IPR036890">
    <property type="entry name" value="HATPase_C_sf"/>
</dbReference>
<dbReference type="InterPro" id="IPR036097">
    <property type="entry name" value="HisK_dim/P_sf"/>
</dbReference>
<dbReference type="PROSITE" id="PS50112">
    <property type="entry name" value="PAS"/>
    <property type="match status" value="1"/>
</dbReference>
<keyword evidence="8" id="KW-1185">Reference proteome</keyword>
<evidence type="ECO:0000259" key="4">
    <source>
        <dbReference type="PROSITE" id="PS50109"/>
    </source>
</evidence>
<evidence type="ECO:0000256" key="2">
    <source>
        <dbReference type="ARBA" id="ARBA00012438"/>
    </source>
</evidence>
<dbReference type="InterPro" id="IPR004358">
    <property type="entry name" value="Sig_transdc_His_kin-like_C"/>
</dbReference>
<dbReference type="PANTHER" id="PTHR43547">
    <property type="entry name" value="TWO-COMPONENT HISTIDINE KINASE"/>
    <property type="match status" value="1"/>
</dbReference>
<comment type="caution">
    <text evidence="7">The sequence shown here is derived from an EMBL/GenBank/DDBJ whole genome shotgun (WGS) entry which is preliminary data.</text>
</comment>
<evidence type="ECO:0000313" key="7">
    <source>
        <dbReference type="EMBL" id="MFD1874580.1"/>
    </source>
</evidence>
<feature type="domain" description="PAS" evidence="5">
    <location>
        <begin position="4"/>
        <end position="77"/>
    </location>
</feature>
<dbReference type="PROSITE" id="PS50113">
    <property type="entry name" value="PAC"/>
    <property type="match status" value="1"/>
</dbReference>
<dbReference type="InterPro" id="IPR000014">
    <property type="entry name" value="PAS"/>
</dbReference>
<keyword evidence="7" id="KW-0547">Nucleotide-binding</keyword>
<evidence type="ECO:0000259" key="5">
    <source>
        <dbReference type="PROSITE" id="PS50112"/>
    </source>
</evidence>
<organism evidence="7 8">
    <name type="scientific">Hymenobacter bucti</name>
    <dbReference type="NCBI Taxonomy" id="1844114"/>
    <lineage>
        <taxon>Bacteria</taxon>
        <taxon>Pseudomonadati</taxon>
        <taxon>Bacteroidota</taxon>
        <taxon>Cytophagia</taxon>
        <taxon>Cytophagales</taxon>
        <taxon>Hymenobacteraceae</taxon>
        <taxon>Hymenobacter</taxon>
    </lineage>
</organism>
<keyword evidence="3" id="KW-0597">Phosphoprotein</keyword>
<dbReference type="InterPro" id="IPR000700">
    <property type="entry name" value="PAS-assoc_C"/>
</dbReference>
<proteinExistence type="predicted"/>
<dbReference type="Pfam" id="PF00989">
    <property type="entry name" value="PAS"/>
    <property type="match status" value="1"/>
</dbReference>
<accession>A0ABW4QYJ7</accession>
<dbReference type="CDD" id="cd00130">
    <property type="entry name" value="PAS"/>
    <property type="match status" value="1"/>
</dbReference>
<dbReference type="Pfam" id="PF02518">
    <property type="entry name" value="HATPase_c"/>
    <property type="match status" value="1"/>
</dbReference>
<dbReference type="PANTHER" id="PTHR43547:SF2">
    <property type="entry name" value="HYBRID SIGNAL TRANSDUCTION HISTIDINE KINASE C"/>
    <property type="match status" value="1"/>
</dbReference>
<protein>
    <recommendedName>
        <fullName evidence="2">histidine kinase</fullName>
        <ecNumber evidence="2">2.7.13.3</ecNumber>
    </recommendedName>
</protein>
<comment type="catalytic activity">
    <reaction evidence="1">
        <text>ATP + protein L-histidine = ADP + protein N-phospho-L-histidine.</text>
        <dbReference type="EC" id="2.7.13.3"/>
    </reaction>
</comment>
<dbReference type="GO" id="GO:0005524">
    <property type="term" value="F:ATP binding"/>
    <property type="evidence" value="ECO:0007669"/>
    <property type="project" value="UniProtKB-KW"/>
</dbReference>
<dbReference type="InterPro" id="IPR035965">
    <property type="entry name" value="PAS-like_dom_sf"/>
</dbReference>
<dbReference type="InterPro" id="IPR005467">
    <property type="entry name" value="His_kinase_dom"/>
</dbReference>
<dbReference type="PROSITE" id="PS50109">
    <property type="entry name" value="HIS_KIN"/>
    <property type="match status" value="1"/>
</dbReference>
<evidence type="ECO:0000313" key="8">
    <source>
        <dbReference type="Proteomes" id="UP001597197"/>
    </source>
</evidence>
<dbReference type="EC" id="2.7.13.3" evidence="2"/>
<dbReference type="SUPFAM" id="SSF55874">
    <property type="entry name" value="ATPase domain of HSP90 chaperone/DNA topoisomerase II/histidine kinase"/>
    <property type="match status" value="1"/>
</dbReference>
<dbReference type="Proteomes" id="UP001597197">
    <property type="component" value="Unassembled WGS sequence"/>
</dbReference>
<keyword evidence="7" id="KW-0067">ATP-binding</keyword>
<dbReference type="Gene3D" id="1.10.287.130">
    <property type="match status" value="1"/>
</dbReference>
<feature type="domain" description="Histidine kinase" evidence="4">
    <location>
        <begin position="142"/>
        <end position="360"/>
    </location>
</feature>
<dbReference type="EMBL" id="JBHUFD010000018">
    <property type="protein sequence ID" value="MFD1874580.1"/>
    <property type="molecule type" value="Genomic_DNA"/>
</dbReference>
<evidence type="ECO:0000256" key="1">
    <source>
        <dbReference type="ARBA" id="ARBA00000085"/>
    </source>
</evidence>
<dbReference type="Gene3D" id="3.30.450.20">
    <property type="entry name" value="PAS domain"/>
    <property type="match status" value="1"/>
</dbReference>
<name>A0ABW4QYJ7_9BACT</name>
<evidence type="ECO:0000259" key="6">
    <source>
        <dbReference type="PROSITE" id="PS50113"/>
    </source>
</evidence>
<sequence>MPDYLDLFRPLLEHGNELYFAYDLGEQRVMYVSPAYEQITGDPSEHIHDDLPYLLARVHPDDWQYLLQRVAQAAPEECIQDVEMRLSRTPEGTQWLRVSVCPRQLPTGARYLVGTVRDITREKEVVINGEKFNTKKNATLEILSHDLAAPLALLQQLTEHLTWELDGPNDKIRELLRLMQRTCTQGVNLIRDFVDNEFMESASVVLRLERADLVAWLRTTMEEYERSERHMHLRFSVVAAEQPIYVNYDINKLQQVINNLVSNAIKFTPDGGQIEVSIERRGTQALLTVADSGIGIPADLQDALFDKFTRARRPGLRGERTTGLDMSVIKTIVELHKGRIWLESAAGQGTTFYVELPALPA</sequence>
<dbReference type="InterPro" id="IPR003594">
    <property type="entry name" value="HATPase_dom"/>
</dbReference>
<feature type="domain" description="PAC" evidence="6">
    <location>
        <begin position="80"/>
        <end position="131"/>
    </location>
</feature>
<gene>
    <name evidence="7" type="ORF">ACFSDX_19240</name>
</gene>
<dbReference type="SMART" id="SM00387">
    <property type="entry name" value="HATPase_c"/>
    <property type="match status" value="1"/>
</dbReference>
<dbReference type="SUPFAM" id="SSF47384">
    <property type="entry name" value="Homodimeric domain of signal transducing histidine kinase"/>
    <property type="match status" value="1"/>
</dbReference>
<reference evidence="8" key="1">
    <citation type="journal article" date="2019" name="Int. J. Syst. Evol. Microbiol.">
        <title>The Global Catalogue of Microorganisms (GCM) 10K type strain sequencing project: providing services to taxonomists for standard genome sequencing and annotation.</title>
        <authorList>
            <consortium name="The Broad Institute Genomics Platform"/>
            <consortium name="The Broad Institute Genome Sequencing Center for Infectious Disease"/>
            <person name="Wu L."/>
            <person name="Ma J."/>
        </authorList>
    </citation>
    <scope>NUCLEOTIDE SEQUENCE [LARGE SCALE GENOMIC DNA]</scope>
    <source>
        <strain evidence="8">CGMCC 1.15795</strain>
    </source>
</reference>
<dbReference type="SUPFAM" id="SSF55785">
    <property type="entry name" value="PYP-like sensor domain (PAS domain)"/>
    <property type="match status" value="1"/>
</dbReference>
<dbReference type="NCBIfam" id="TIGR00229">
    <property type="entry name" value="sensory_box"/>
    <property type="match status" value="1"/>
</dbReference>